<keyword evidence="2" id="KW-1185">Reference proteome</keyword>
<gene>
    <name evidence="1" type="ORF">BU25DRAFT_313157</name>
</gene>
<organism evidence="1 2">
    <name type="scientific">Macroventuria anomochaeta</name>
    <dbReference type="NCBI Taxonomy" id="301207"/>
    <lineage>
        <taxon>Eukaryota</taxon>
        <taxon>Fungi</taxon>
        <taxon>Dikarya</taxon>
        <taxon>Ascomycota</taxon>
        <taxon>Pezizomycotina</taxon>
        <taxon>Dothideomycetes</taxon>
        <taxon>Pleosporomycetidae</taxon>
        <taxon>Pleosporales</taxon>
        <taxon>Pleosporineae</taxon>
        <taxon>Didymellaceae</taxon>
        <taxon>Macroventuria</taxon>
    </lineage>
</organism>
<dbReference type="EMBL" id="MU006714">
    <property type="protein sequence ID" value="KAF2628210.1"/>
    <property type="molecule type" value="Genomic_DNA"/>
</dbReference>
<reference evidence="1" key="1">
    <citation type="journal article" date="2020" name="Stud. Mycol.">
        <title>101 Dothideomycetes genomes: a test case for predicting lifestyles and emergence of pathogens.</title>
        <authorList>
            <person name="Haridas S."/>
            <person name="Albert R."/>
            <person name="Binder M."/>
            <person name="Bloem J."/>
            <person name="Labutti K."/>
            <person name="Salamov A."/>
            <person name="Andreopoulos B."/>
            <person name="Baker S."/>
            <person name="Barry K."/>
            <person name="Bills G."/>
            <person name="Bluhm B."/>
            <person name="Cannon C."/>
            <person name="Castanera R."/>
            <person name="Culley D."/>
            <person name="Daum C."/>
            <person name="Ezra D."/>
            <person name="Gonzalez J."/>
            <person name="Henrissat B."/>
            <person name="Kuo A."/>
            <person name="Liang C."/>
            <person name="Lipzen A."/>
            <person name="Lutzoni F."/>
            <person name="Magnuson J."/>
            <person name="Mondo S."/>
            <person name="Nolan M."/>
            <person name="Ohm R."/>
            <person name="Pangilinan J."/>
            <person name="Park H.-J."/>
            <person name="Ramirez L."/>
            <person name="Alfaro M."/>
            <person name="Sun H."/>
            <person name="Tritt A."/>
            <person name="Yoshinaga Y."/>
            <person name="Zwiers L.-H."/>
            <person name="Turgeon B."/>
            <person name="Goodwin S."/>
            <person name="Spatafora J."/>
            <person name="Crous P."/>
            <person name="Grigoriev I."/>
        </authorList>
    </citation>
    <scope>NUCLEOTIDE SEQUENCE</scope>
    <source>
        <strain evidence="1">CBS 525.71</strain>
    </source>
</reference>
<protein>
    <submittedName>
        <fullName evidence="1">Uncharacterized protein</fullName>
    </submittedName>
</protein>
<evidence type="ECO:0000313" key="1">
    <source>
        <dbReference type="EMBL" id="KAF2628210.1"/>
    </source>
</evidence>
<evidence type="ECO:0000313" key="2">
    <source>
        <dbReference type="Proteomes" id="UP000799754"/>
    </source>
</evidence>
<comment type="caution">
    <text evidence="1">The sequence shown here is derived from an EMBL/GenBank/DDBJ whole genome shotgun (WGS) entry which is preliminary data.</text>
</comment>
<accession>A0ACB6S3H5</accession>
<proteinExistence type="predicted"/>
<sequence length="311" mass="34527">MGAIFMNAQVTFATHCAEDDSTGFLAASLDKRLAIRIPIGRSLTGICAPFDSERDVTHSALSQRAWVLQERVLSSRTVHFTVGHVYLESKDGMTCEDGSIVQFQAWNVEQQQTPRYNPSALSDLRSLLRSASTSNQTTSTRPTPLEWLDLVEIYSHCNLTRASDKLIAISGLVHKIQAGTTQAWRAGIWADRLCEGLLWLPTDQKPVGPFEDRAPSWSWALWDRPIQHPSAIRLPAFEPRCRLIALPKDLTPISCSGPCHLVVCVRLIDLSALTIDEKVRVGPGPPRRGDLNDRSRGNLPQVLLKQYVGVN</sequence>
<name>A0ACB6S3H5_9PLEO</name>
<feature type="non-terminal residue" evidence="1">
    <location>
        <position position="311"/>
    </location>
</feature>
<dbReference type="Proteomes" id="UP000799754">
    <property type="component" value="Unassembled WGS sequence"/>
</dbReference>